<dbReference type="GO" id="GO:0097063">
    <property type="term" value="F:cadmium ion sensor activity"/>
    <property type="evidence" value="ECO:0007669"/>
    <property type="project" value="TreeGrafter"/>
</dbReference>
<dbReference type="CDD" id="cd00090">
    <property type="entry name" value="HTH_ARSR"/>
    <property type="match status" value="1"/>
</dbReference>
<dbReference type="GO" id="GO:0032791">
    <property type="term" value="F:lead ion binding"/>
    <property type="evidence" value="ECO:0007669"/>
    <property type="project" value="TreeGrafter"/>
</dbReference>
<dbReference type="Gene3D" id="1.10.10.10">
    <property type="entry name" value="Winged helix-like DNA-binding domain superfamily/Winged helix DNA-binding domain"/>
    <property type="match status" value="1"/>
</dbReference>
<dbReference type="GO" id="GO:0010288">
    <property type="term" value="P:response to lead ion"/>
    <property type="evidence" value="ECO:0007669"/>
    <property type="project" value="TreeGrafter"/>
</dbReference>
<dbReference type="GO" id="GO:0046686">
    <property type="term" value="P:response to cadmium ion"/>
    <property type="evidence" value="ECO:0007669"/>
    <property type="project" value="TreeGrafter"/>
</dbReference>
<dbReference type="Pfam" id="PF12840">
    <property type="entry name" value="HTH_20"/>
    <property type="match status" value="1"/>
</dbReference>
<protein>
    <recommendedName>
        <fullName evidence="1">HTH arsR-type domain-containing protein</fullName>
    </recommendedName>
</protein>
<dbReference type="PANTHER" id="PTHR39168:SF2">
    <property type="entry name" value="HTH-TYPE TRANSCRIPTIONAL REGULATOR CMTR"/>
    <property type="match status" value="1"/>
</dbReference>
<dbReference type="InterPro" id="IPR052543">
    <property type="entry name" value="HTH_Metal-responsive_Reg"/>
</dbReference>
<dbReference type="GO" id="GO:0003700">
    <property type="term" value="F:DNA-binding transcription factor activity"/>
    <property type="evidence" value="ECO:0007669"/>
    <property type="project" value="InterPro"/>
</dbReference>
<dbReference type="SUPFAM" id="SSF46785">
    <property type="entry name" value="Winged helix' DNA-binding domain"/>
    <property type="match status" value="1"/>
</dbReference>
<dbReference type="PANTHER" id="PTHR39168">
    <property type="entry name" value="TRANSCRIPTIONAL REGULATOR-RELATED"/>
    <property type="match status" value="1"/>
</dbReference>
<dbReference type="STRING" id="993070.AS031_14975"/>
<comment type="caution">
    <text evidence="2">The sequence shown here is derived from an EMBL/GenBank/DDBJ whole genome shotgun (WGS) entry which is preliminary data.</text>
</comment>
<dbReference type="EMBL" id="LNQM01000007">
    <property type="protein sequence ID" value="KSU73977.1"/>
    <property type="molecule type" value="Genomic_DNA"/>
</dbReference>
<dbReference type="InterPro" id="IPR011991">
    <property type="entry name" value="ArsR-like_HTH"/>
</dbReference>
<organism evidence="2 3">
    <name type="scientific">Pseudarthrobacter enclensis</name>
    <dbReference type="NCBI Taxonomy" id="993070"/>
    <lineage>
        <taxon>Bacteria</taxon>
        <taxon>Bacillati</taxon>
        <taxon>Actinomycetota</taxon>
        <taxon>Actinomycetes</taxon>
        <taxon>Micrococcales</taxon>
        <taxon>Micrococcaceae</taxon>
        <taxon>Pseudarthrobacter</taxon>
    </lineage>
</organism>
<reference evidence="2 3" key="1">
    <citation type="journal article" date="2014" name="Arch. Microbiol.">
        <title>Arthrobacter enclensis sp. nov., isolated from sediment sample.</title>
        <authorList>
            <person name="Dastager S.G."/>
            <person name="Liu Q."/>
            <person name="Tang S.K."/>
            <person name="Krishnamurthi S."/>
            <person name="Lee J.C."/>
            <person name="Li W.J."/>
        </authorList>
    </citation>
    <scope>NUCLEOTIDE SEQUENCE [LARGE SCALE GENOMIC DNA]</scope>
    <source>
        <strain evidence="2 3">NIO-1008</strain>
    </source>
</reference>
<dbReference type="InterPro" id="IPR001845">
    <property type="entry name" value="HTH_ArsR_DNA-bd_dom"/>
</dbReference>
<dbReference type="InterPro" id="IPR036388">
    <property type="entry name" value="WH-like_DNA-bd_sf"/>
</dbReference>
<dbReference type="Proteomes" id="UP000053199">
    <property type="component" value="Unassembled WGS sequence"/>
</dbReference>
<accession>A0A0V8IGT5</accession>
<dbReference type="AlphaFoldDB" id="A0A0V8IGT5"/>
<name>A0A0V8IGT5_9MICC</name>
<feature type="domain" description="HTH arsR-type" evidence="1">
    <location>
        <begin position="1"/>
        <end position="96"/>
    </location>
</feature>
<evidence type="ECO:0000313" key="3">
    <source>
        <dbReference type="Proteomes" id="UP000053199"/>
    </source>
</evidence>
<gene>
    <name evidence="2" type="ORF">AS031_14975</name>
</gene>
<dbReference type="SMART" id="SM00418">
    <property type="entry name" value="HTH_ARSR"/>
    <property type="match status" value="1"/>
</dbReference>
<sequence>MAPYWAEDLALTAKAMGEESRARMLLALLDGRAWTAAELADCAGITRGTATTHLNHLADAGLLEEVRQGRHRYVRLKNTDVADAIEAMVRLSPRSRPLMPRSFQGHKHGQELKQGRTCYRHLAGALGVAVTRQWRDQGIIGADWTLTGAGRLWADSAGLQLPEKPGRALARPCLDWTERVDHAAGLFPELFVQVALERRWLERGAHPRAIRLTAKGAEELQRIGLVVPLGSNPTLS</sequence>
<dbReference type="GO" id="GO:0003677">
    <property type="term" value="F:DNA binding"/>
    <property type="evidence" value="ECO:0007669"/>
    <property type="project" value="TreeGrafter"/>
</dbReference>
<keyword evidence="3" id="KW-1185">Reference proteome</keyword>
<dbReference type="InterPro" id="IPR036390">
    <property type="entry name" value="WH_DNA-bd_sf"/>
</dbReference>
<dbReference type="RefSeq" id="WP_058268949.1">
    <property type="nucleotide sequence ID" value="NZ_FMAZ01000006.1"/>
</dbReference>
<proteinExistence type="predicted"/>
<evidence type="ECO:0000313" key="2">
    <source>
        <dbReference type="EMBL" id="KSU73977.1"/>
    </source>
</evidence>
<dbReference type="OrthoDB" id="3232131at2"/>
<evidence type="ECO:0000259" key="1">
    <source>
        <dbReference type="PROSITE" id="PS50987"/>
    </source>
</evidence>
<dbReference type="PROSITE" id="PS50987">
    <property type="entry name" value="HTH_ARSR_2"/>
    <property type="match status" value="1"/>
</dbReference>